<dbReference type="RefSeq" id="WP_223191370.1">
    <property type="nucleotide sequence ID" value="NZ_FTMK01000007.1"/>
</dbReference>
<sequence length="210" mass="22749">MTAVMNAVRARQARCAALGFWPGPIDGIDGPRTRAAYAAAIEAQRARGLPFQHPTGITRIHWHWTAGGYSPNAVDLRSYHALIDGEGKIRWPVDPTTSRSHTLNANGGAIGLSICAMAGAQERPFAWGKAPITPAQVSALARETARLCRTYDIPVSRWSTLSHAEVQPTLGVVQRSKWDITVLPGMSAPADPITVGDRLRDLVAREFSTY</sequence>
<dbReference type="GO" id="GO:0009253">
    <property type="term" value="P:peptidoglycan catabolic process"/>
    <property type="evidence" value="ECO:0007669"/>
    <property type="project" value="InterPro"/>
</dbReference>
<dbReference type="EMBL" id="FTMK01000007">
    <property type="protein sequence ID" value="SIQ39307.1"/>
    <property type="molecule type" value="Genomic_DNA"/>
</dbReference>
<dbReference type="Gene3D" id="1.10.101.10">
    <property type="entry name" value="PGBD-like superfamily/PGBD"/>
    <property type="match status" value="1"/>
</dbReference>
<dbReference type="Pfam" id="PF01510">
    <property type="entry name" value="Amidase_2"/>
    <property type="match status" value="1"/>
</dbReference>
<accession>A0A1N6SE79</accession>
<gene>
    <name evidence="2" type="ORF">SAMN05421641_10775</name>
</gene>
<evidence type="ECO:0000259" key="1">
    <source>
        <dbReference type="Pfam" id="PF01510"/>
    </source>
</evidence>
<organism evidence="2 3">
    <name type="scientific">Paracoccus thiocyanatus</name>
    <dbReference type="NCBI Taxonomy" id="34006"/>
    <lineage>
        <taxon>Bacteria</taxon>
        <taxon>Pseudomonadati</taxon>
        <taxon>Pseudomonadota</taxon>
        <taxon>Alphaproteobacteria</taxon>
        <taxon>Rhodobacterales</taxon>
        <taxon>Paracoccaceae</taxon>
        <taxon>Paracoccus</taxon>
    </lineage>
</organism>
<dbReference type="GO" id="GO:0008745">
    <property type="term" value="F:N-acetylmuramoyl-L-alanine amidase activity"/>
    <property type="evidence" value="ECO:0007669"/>
    <property type="project" value="InterPro"/>
</dbReference>
<dbReference type="InterPro" id="IPR002502">
    <property type="entry name" value="Amidase_domain"/>
</dbReference>
<protein>
    <submittedName>
        <fullName evidence="2">N-acetylmuramoyl-L-alanine amidase</fullName>
    </submittedName>
</protein>
<dbReference type="SUPFAM" id="SSF55846">
    <property type="entry name" value="N-acetylmuramoyl-L-alanine amidase-like"/>
    <property type="match status" value="1"/>
</dbReference>
<feature type="domain" description="N-acetylmuramoyl-L-alanine amidase" evidence="1">
    <location>
        <begin position="57"/>
        <end position="166"/>
    </location>
</feature>
<name>A0A1N6SE79_9RHOB</name>
<dbReference type="Proteomes" id="UP000323956">
    <property type="component" value="Unassembled WGS sequence"/>
</dbReference>
<reference evidence="2 3" key="1">
    <citation type="submission" date="2017-01" db="EMBL/GenBank/DDBJ databases">
        <authorList>
            <person name="Varghese N."/>
            <person name="Submissions S."/>
        </authorList>
    </citation>
    <scope>NUCLEOTIDE SEQUENCE [LARGE SCALE GENOMIC DNA]</scope>
    <source>
        <strain evidence="2 3">ATCC 700171</strain>
    </source>
</reference>
<dbReference type="AlphaFoldDB" id="A0A1N6SE79"/>
<proteinExistence type="predicted"/>
<dbReference type="InterPro" id="IPR036505">
    <property type="entry name" value="Amidase/PGRP_sf"/>
</dbReference>
<dbReference type="InterPro" id="IPR036366">
    <property type="entry name" value="PGBDSf"/>
</dbReference>
<evidence type="ECO:0000313" key="2">
    <source>
        <dbReference type="EMBL" id="SIQ39307.1"/>
    </source>
</evidence>
<evidence type="ECO:0000313" key="3">
    <source>
        <dbReference type="Proteomes" id="UP000323956"/>
    </source>
</evidence>
<dbReference type="Gene3D" id="3.40.80.10">
    <property type="entry name" value="Peptidoglycan recognition protein-like"/>
    <property type="match status" value="1"/>
</dbReference>